<dbReference type="HOGENOM" id="CLU_017407_0_0_1"/>
<organism evidence="2 3">
    <name type="scientific">Neurospora tetrasperma (strain FGSC 2508 / ATCC MYA-4615 / P0657)</name>
    <dbReference type="NCBI Taxonomy" id="510951"/>
    <lineage>
        <taxon>Eukaryota</taxon>
        <taxon>Fungi</taxon>
        <taxon>Dikarya</taxon>
        <taxon>Ascomycota</taxon>
        <taxon>Pezizomycotina</taxon>
        <taxon>Sordariomycetes</taxon>
        <taxon>Sordariomycetidae</taxon>
        <taxon>Sordariales</taxon>
        <taxon>Sordariaceae</taxon>
        <taxon>Neurospora</taxon>
    </lineage>
</organism>
<dbReference type="RefSeq" id="XP_009847532.1">
    <property type="nucleotide sequence ID" value="XM_009849230.1"/>
</dbReference>
<feature type="region of interest" description="Disordered" evidence="1">
    <location>
        <begin position="407"/>
        <end position="507"/>
    </location>
</feature>
<dbReference type="AlphaFoldDB" id="F8MAX2"/>
<feature type="compositionally biased region" description="Low complexity" evidence="1">
    <location>
        <begin position="629"/>
        <end position="644"/>
    </location>
</feature>
<feature type="region of interest" description="Disordered" evidence="1">
    <location>
        <begin position="1"/>
        <end position="137"/>
    </location>
</feature>
<feature type="region of interest" description="Disordered" evidence="1">
    <location>
        <begin position="265"/>
        <end position="297"/>
    </location>
</feature>
<feature type="compositionally biased region" description="Gly residues" evidence="1">
    <location>
        <begin position="685"/>
        <end position="696"/>
    </location>
</feature>
<feature type="region of interest" description="Disordered" evidence="1">
    <location>
        <begin position="531"/>
        <end position="550"/>
    </location>
</feature>
<feature type="compositionally biased region" description="Low complexity" evidence="1">
    <location>
        <begin position="671"/>
        <end position="684"/>
    </location>
</feature>
<feature type="compositionally biased region" description="Acidic residues" evidence="1">
    <location>
        <begin position="101"/>
        <end position="121"/>
    </location>
</feature>
<accession>F8MAX2</accession>
<feature type="region of interest" description="Disordered" evidence="1">
    <location>
        <begin position="626"/>
        <end position="696"/>
    </location>
</feature>
<name>F8MAX2_NEUT8</name>
<feature type="compositionally biased region" description="Polar residues" evidence="1">
    <location>
        <begin position="422"/>
        <end position="431"/>
    </location>
</feature>
<evidence type="ECO:0000313" key="2">
    <source>
        <dbReference type="EMBL" id="EGO60190.1"/>
    </source>
</evidence>
<dbReference type="EMBL" id="GL891302">
    <property type="protein sequence ID" value="EGO60190.1"/>
    <property type="molecule type" value="Genomic_DNA"/>
</dbReference>
<feature type="compositionally biased region" description="Low complexity" evidence="1">
    <location>
        <begin position="496"/>
        <end position="505"/>
    </location>
</feature>
<feature type="compositionally biased region" description="Low complexity" evidence="1">
    <location>
        <begin position="432"/>
        <end position="446"/>
    </location>
</feature>
<feature type="compositionally biased region" description="Polar residues" evidence="1">
    <location>
        <begin position="592"/>
        <end position="605"/>
    </location>
</feature>
<feature type="region of interest" description="Disordered" evidence="1">
    <location>
        <begin position="227"/>
        <end position="249"/>
    </location>
</feature>
<keyword evidence="3" id="KW-1185">Reference proteome</keyword>
<dbReference type="OrthoDB" id="5402147at2759"/>
<protein>
    <submittedName>
        <fullName evidence="2">Uncharacterized protein</fullName>
    </submittedName>
</protein>
<feature type="compositionally biased region" description="Basic residues" evidence="1">
    <location>
        <begin position="575"/>
        <end position="587"/>
    </location>
</feature>
<feature type="compositionally biased region" description="Basic and acidic residues" evidence="1">
    <location>
        <begin position="268"/>
        <end position="278"/>
    </location>
</feature>
<evidence type="ECO:0000256" key="1">
    <source>
        <dbReference type="SAM" id="MobiDB-lite"/>
    </source>
</evidence>
<feature type="compositionally biased region" description="Low complexity" evidence="1">
    <location>
        <begin position="461"/>
        <end position="472"/>
    </location>
</feature>
<feature type="compositionally biased region" description="Low complexity" evidence="1">
    <location>
        <begin position="8"/>
        <end position="18"/>
    </location>
</feature>
<feature type="compositionally biased region" description="Polar residues" evidence="1">
    <location>
        <begin position="233"/>
        <end position="245"/>
    </location>
</feature>
<dbReference type="GeneID" id="20826347"/>
<evidence type="ECO:0000313" key="3">
    <source>
        <dbReference type="Proteomes" id="UP000008065"/>
    </source>
</evidence>
<feature type="compositionally biased region" description="Polar residues" evidence="1">
    <location>
        <begin position="66"/>
        <end position="76"/>
    </location>
</feature>
<dbReference type="Proteomes" id="UP000008065">
    <property type="component" value="Unassembled WGS sequence"/>
</dbReference>
<feature type="region of interest" description="Disordered" evidence="1">
    <location>
        <begin position="575"/>
        <end position="605"/>
    </location>
</feature>
<proteinExistence type="predicted"/>
<dbReference type="KEGG" id="nte:NEUTE1DRAFT143656"/>
<dbReference type="VEuPathDB" id="FungiDB:NEUTE1DRAFT_143656"/>
<sequence length="696" mass="75328">MAFHQPARQLQQQRNRLLSSDGSSAVFSPQPPGLGESQTWVLFTPGTDAGTTASYLSDSLHDDHQQVTPGRSQASDLGSFDTAARSDLNSQNHNSALPSDFLEESVAEEEDEEEEDPEFDSLDSHLPDFRTPLGQSPQNSYAMPVFPSHDGMGSFQFKPPGMSSDIQDRLYQFELLNPNRIQRRNDALEQIHMEYGGQEVEDNERNRRIEAWRLEQSKLLLERIRKETRRRQSQNSLRTANSATSVGDKAASVLDQLEQDDTASLASDDWHDHDDEYKAQSASTETLKKEATNEEPSEGIIGRTREAICNLIGVDDRLLAILLGEALPDEEELSTTPTASTTMNVDSQVKTSEDSTWQLRMLNRIAKELGMLIHQLSTSPHPGAFSTYTRVQQMPLPYAGLPVIPETSAVTNNDSSSKDSLRTGSNVVSNMPQFQPTITQPVTTPTDSEQGQASAAIPAPSELTSSKLTTSTGPAPSDVTSTTGGALPTTASSLPQQQQQQQQQQLTFTQDEWEQELDIGLIFRYLRSRFSPSSRSPSPTSFSGPTLTPPSSSIFATASTADLAAKAARVRQHHPLMSHHRRPHHAPATRSFKVSTPSGPSNIASPTNAAAAAAAAVVSVMRQRAGSCASQSTQRSATRTTGRGSVKRRNSGASTATGRVSHGSRHYWDLPKGPGSVKGGSVVAGAGGGMGSWGEV</sequence>
<feature type="compositionally biased region" description="Polar residues" evidence="1">
    <location>
        <begin position="87"/>
        <end position="97"/>
    </location>
</feature>
<reference evidence="3" key="1">
    <citation type="journal article" date="2011" name="Genetics">
        <title>Massive changes in genome architecture accompany the transition to self-fertility in the filamentous fungus Neurospora tetrasperma.</title>
        <authorList>
            <person name="Ellison C.E."/>
            <person name="Stajich J.E."/>
            <person name="Jacobson D.J."/>
            <person name="Natvig D.O."/>
            <person name="Lapidus A."/>
            <person name="Foster B."/>
            <person name="Aerts A."/>
            <person name="Riley R."/>
            <person name="Lindquist E.A."/>
            <person name="Grigoriev I.V."/>
            <person name="Taylor J.W."/>
        </authorList>
    </citation>
    <scope>NUCLEOTIDE SEQUENCE [LARGE SCALE GENOMIC DNA]</scope>
    <source>
        <strain evidence="3">FGSC 2508 / P0657</strain>
    </source>
</reference>
<gene>
    <name evidence="2" type="ORF">NEUTE1DRAFT_143656</name>
</gene>
<feature type="compositionally biased region" description="Polar residues" evidence="1">
    <location>
        <begin position="478"/>
        <end position="495"/>
    </location>
</feature>